<dbReference type="PANTHER" id="PTHR15211:SF0">
    <property type="entry name" value="GASTRIC INHIBITORY POLYPEPTIDE"/>
    <property type="match status" value="1"/>
</dbReference>
<evidence type="ECO:0000256" key="5">
    <source>
        <dbReference type="ARBA" id="ARBA00022525"/>
    </source>
</evidence>
<evidence type="ECO:0000256" key="1">
    <source>
        <dbReference type="ARBA" id="ARBA00002766"/>
    </source>
</evidence>
<evidence type="ECO:0000313" key="9">
    <source>
        <dbReference type="Proteomes" id="UP000694871"/>
    </source>
</evidence>
<evidence type="ECO:0000256" key="2">
    <source>
        <dbReference type="ARBA" id="ARBA00004613"/>
    </source>
</evidence>
<gene>
    <name evidence="10" type="primary">GIP</name>
</gene>
<dbReference type="GeneID" id="107108711"/>
<reference evidence="10" key="1">
    <citation type="submission" date="2025-08" db="UniProtKB">
        <authorList>
            <consortium name="RefSeq"/>
        </authorList>
    </citation>
    <scope>IDENTIFICATION</scope>
</reference>
<proteinExistence type="inferred from homology"/>
<dbReference type="Proteomes" id="UP000694871">
    <property type="component" value="Unplaced"/>
</dbReference>
<evidence type="ECO:0000256" key="7">
    <source>
        <dbReference type="ARBA" id="ARBA00031537"/>
    </source>
</evidence>
<comment type="function">
    <text evidence="1">Potent stimulator of insulin secretion and relatively poor inhibitor of gastric acid secretion.</text>
</comment>
<feature type="domain" description="Glucagon / GIP / secretin / VIP family" evidence="8">
    <location>
        <begin position="63"/>
        <end position="89"/>
    </location>
</feature>
<evidence type="ECO:0000259" key="8">
    <source>
        <dbReference type="SMART" id="SM00070"/>
    </source>
</evidence>
<comment type="subcellular location">
    <subcellularLocation>
        <location evidence="2">Secreted</location>
    </subcellularLocation>
</comment>
<keyword evidence="9" id="KW-1185">Reference proteome</keyword>
<accession>A0ABM1JTB2</accession>
<dbReference type="PANTHER" id="PTHR15211">
    <property type="entry name" value="GLUCOSE-DEPENDENT INSULINOTROPIC POLYPEPTIDE"/>
    <property type="match status" value="1"/>
</dbReference>
<evidence type="ECO:0000313" key="10">
    <source>
        <dbReference type="RefSeq" id="XP_015264699.1"/>
    </source>
</evidence>
<evidence type="ECO:0000256" key="3">
    <source>
        <dbReference type="ARBA" id="ARBA00008369"/>
    </source>
</evidence>
<organism evidence="9 10">
    <name type="scientific">Gekko japonicus</name>
    <name type="common">Schlegel's Japanese gecko</name>
    <dbReference type="NCBI Taxonomy" id="146911"/>
    <lineage>
        <taxon>Eukaryota</taxon>
        <taxon>Metazoa</taxon>
        <taxon>Chordata</taxon>
        <taxon>Craniata</taxon>
        <taxon>Vertebrata</taxon>
        <taxon>Euteleostomi</taxon>
        <taxon>Lepidosauria</taxon>
        <taxon>Squamata</taxon>
        <taxon>Bifurcata</taxon>
        <taxon>Gekkota</taxon>
        <taxon>Gekkonidae</taxon>
        <taxon>Gekkoninae</taxon>
        <taxon>Gekko</taxon>
    </lineage>
</organism>
<comment type="similarity">
    <text evidence="3">Belongs to the glucagon family.</text>
</comment>
<dbReference type="RefSeq" id="XP_015264699.1">
    <property type="nucleotide sequence ID" value="XM_015409213.1"/>
</dbReference>
<evidence type="ECO:0000256" key="6">
    <source>
        <dbReference type="ARBA" id="ARBA00022702"/>
    </source>
</evidence>
<keyword evidence="6" id="KW-0372">Hormone</keyword>
<dbReference type="InterPro" id="IPR000532">
    <property type="entry name" value="Glucagon_GIP_secretin_VIP"/>
</dbReference>
<dbReference type="SMART" id="SM00070">
    <property type="entry name" value="GLUCA"/>
    <property type="match status" value="1"/>
</dbReference>
<sequence>MGFPDPQRSFYKFARYMLRFSRRTKAGNRMPFQVVSLLLVSLSVVLMEENGTRANTKILQRRYSEGTLASDYSRTLDNMLKKNFVEWLLTRRENKMDNSLDPSKREVESPALNTHFQGTEARSQEAKDFFICLLQQSLILPNGFDQWKDILKEEFLDWLISADLCRPMGQ</sequence>
<name>A0ABM1JTB2_GEKJA</name>
<evidence type="ECO:0000256" key="4">
    <source>
        <dbReference type="ARBA" id="ARBA00013490"/>
    </source>
</evidence>
<protein>
    <recommendedName>
        <fullName evidence="4">Gastric inhibitory polypeptide</fullName>
    </recommendedName>
    <alternativeName>
        <fullName evidence="7">Glucose-dependent insulinotropic polypeptide</fullName>
    </alternativeName>
</protein>
<dbReference type="InterPro" id="IPR039078">
    <property type="entry name" value="GIP"/>
</dbReference>
<dbReference type="Pfam" id="PF00123">
    <property type="entry name" value="Hormone_2"/>
    <property type="match status" value="1"/>
</dbReference>
<dbReference type="Gene3D" id="6.10.250.590">
    <property type="match status" value="1"/>
</dbReference>
<keyword evidence="5" id="KW-0964">Secreted</keyword>